<dbReference type="GeneID" id="56035630"/>
<evidence type="ECO:0000313" key="3">
    <source>
        <dbReference type="EMBL" id="QLG50959.1"/>
    </source>
</evidence>
<dbReference type="AlphaFoldDB" id="A0A7D5KKZ1"/>
<evidence type="ECO:0008006" key="5">
    <source>
        <dbReference type="Google" id="ProtNLM"/>
    </source>
</evidence>
<feature type="transmembrane region" description="Helical" evidence="2">
    <location>
        <begin position="640"/>
        <end position="661"/>
    </location>
</feature>
<reference evidence="3 4" key="1">
    <citation type="submission" date="2020-07" db="EMBL/GenBank/DDBJ databases">
        <authorList>
            <person name="Cui H."/>
        </authorList>
    </citation>
    <scope>NUCLEOTIDE SEQUENCE [LARGE SCALE GENOMIC DNA]</scope>
    <source>
        <strain evidence="3 4">YPL8</strain>
    </source>
</reference>
<organism evidence="3 4">
    <name type="scientific">Natrinema halophilum</name>
    <dbReference type="NCBI Taxonomy" id="1699371"/>
    <lineage>
        <taxon>Archaea</taxon>
        <taxon>Methanobacteriati</taxon>
        <taxon>Methanobacteriota</taxon>
        <taxon>Stenosarchaea group</taxon>
        <taxon>Halobacteria</taxon>
        <taxon>Halobacteriales</taxon>
        <taxon>Natrialbaceae</taxon>
        <taxon>Natrinema</taxon>
    </lineage>
</organism>
<protein>
    <recommendedName>
        <fullName evidence="5">PGF-CTERM sorting domain-containing protein</fullName>
    </recommendedName>
</protein>
<evidence type="ECO:0000256" key="1">
    <source>
        <dbReference type="SAM" id="MobiDB-lite"/>
    </source>
</evidence>
<name>A0A7D5KKZ1_9EURY</name>
<evidence type="ECO:0000313" key="4">
    <source>
        <dbReference type="Proteomes" id="UP000509241"/>
    </source>
</evidence>
<keyword evidence="2" id="KW-0812">Transmembrane</keyword>
<feature type="region of interest" description="Disordered" evidence="1">
    <location>
        <begin position="180"/>
        <end position="203"/>
    </location>
</feature>
<keyword evidence="2" id="KW-0472">Membrane</keyword>
<dbReference type="Proteomes" id="UP000509241">
    <property type="component" value="Chromosome"/>
</dbReference>
<sequence length="665" mass="70587">MVPKIDTKIRTKDGVRAFLAVFLVATVAVATMGLPLLYGGVTTTAEAAEPTADVESYDSISQAESSLGAADDIYLKDDGSAVLHYKDDSSDLNKFDLGVDVSEGLVHMLVVDDTDNQNAEYEEASFSAVLDQSGLSGDGSMIMQKPDDLKDLNAEVSGEVSSEANTFDASATGTFESQAATAGTVSTNGHVTATPDRLETSGSVSVEGGMGAAASGTYMDVSLEDTNSGYTLDMTQEQLVSEWSASQWETREKAKQTLQQQYASVATGLGGSSEVTISNYNFVEQSNGQYKLTLEFTVEYSGIDNGIEQQLASQLASDPSTDLSRSEATEIASTVTDLEIETLEFTLDGSGGSMDADWTIAIANYDELSLAMIDMIEASSASGEIPQEDIESARTAIEAQQAADLTWKLEWDGSIEQTSNQEMKLDASISSNTENWGAYIDKLESEGVEPPKDVTFEMSAKTDGDELALDAQFDLEAKDLATQAVNAWAKSVQSSSTTMSSDADQFVQALAESELEVARVDANLGDGTVRIEGGARFKDMSKLTDTVSNSMSISGVASETNDGSASVYVYVDDMGDVDTASATKSDIEHLDVVGSKTTVHAAGEWDEEFPPVKTDEMQNYLKTDSNDGDDKDDKNGGDSIPGFGMGVGLAAIAGLLTTFVLRLRE</sequence>
<proteinExistence type="predicted"/>
<dbReference type="KEGG" id="haly:HYG82_20025"/>
<evidence type="ECO:0000256" key="2">
    <source>
        <dbReference type="SAM" id="Phobius"/>
    </source>
</evidence>
<gene>
    <name evidence="3" type="ORF">HYG82_20025</name>
</gene>
<accession>A0A7D5KKZ1</accession>
<dbReference type="OrthoDB" id="169813at2157"/>
<dbReference type="RefSeq" id="WP_179263999.1">
    <property type="nucleotide sequence ID" value="NZ_CP058601.1"/>
</dbReference>
<feature type="compositionally biased region" description="Polar residues" evidence="1">
    <location>
        <begin position="180"/>
        <end position="191"/>
    </location>
</feature>
<keyword evidence="2" id="KW-1133">Transmembrane helix</keyword>
<feature type="region of interest" description="Disordered" evidence="1">
    <location>
        <begin position="620"/>
        <end position="639"/>
    </location>
</feature>
<dbReference type="EMBL" id="CP058601">
    <property type="protein sequence ID" value="QLG50959.1"/>
    <property type="molecule type" value="Genomic_DNA"/>
</dbReference>
<keyword evidence="4" id="KW-1185">Reference proteome</keyword>